<sequence length="220" mass="24802">MLYFDSPVRSRAPRVPPSMNDTPGRAENSDPDDVARDAGAARRERLNQLLLSVAQGNQQAFAEFYRLTSSRVFGVIVRMLHDTGEAEDVLQEVYTSAWRRADSFDPARAGAMTWLVTLARNRAIDRLRQHRETQLDDSAAQDLPDDDTPSPAALAEASQERRRLQDCLDQLGAQQRHAVRDAFFSGATYAELAERLSVPLGTMKSWIRRSLMQLKLCLER</sequence>
<dbReference type="AlphaFoldDB" id="A0A0B6SBF0"/>
<reference evidence="9" key="1">
    <citation type="submission" date="2011-03" db="EMBL/GenBank/DDBJ databases">
        <authorList>
            <person name="Voget S."/>
            <person name="Streit W.R."/>
            <person name="Jaeger K.E."/>
            <person name="Daniel R."/>
        </authorList>
    </citation>
    <scope>NUCLEOTIDE SEQUENCE [LARGE SCALE GENOMIC DNA]</scope>
    <source>
        <strain evidence="9">PG1</strain>
    </source>
</reference>
<dbReference type="InterPro" id="IPR013324">
    <property type="entry name" value="RNA_pol_sigma_r3/r4-like"/>
</dbReference>
<dbReference type="SUPFAM" id="SSF88946">
    <property type="entry name" value="Sigma2 domain of RNA polymerase sigma factors"/>
    <property type="match status" value="1"/>
</dbReference>
<evidence type="ECO:0000259" key="7">
    <source>
        <dbReference type="Pfam" id="PF08281"/>
    </source>
</evidence>
<proteinExistence type="inferred from homology"/>
<gene>
    <name evidence="8" type="ORF">BGL_2c25660</name>
</gene>
<dbReference type="InterPro" id="IPR013325">
    <property type="entry name" value="RNA_pol_sigma_r2"/>
</dbReference>
<accession>A0A0B6SBF0</accession>
<evidence type="ECO:0000313" key="9">
    <source>
        <dbReference type="Proteomes" id="UP000031838"/>
    </source>
</evidence>
<evidence type="ECO:0000256" key="4">
    <source>
        <dbReference type="ARBA" id="ARBA00023163"/>
    </source>
</evidence>
<keyword evidence="3" id="KW-0731">Sigma factor</keyword>
<dbReference type="InterPro" id="IPR036388">
    <property type="entry name" value="WH-like_DNA-bd_sf"/>
</dbReference>
<evidence type="ECO:0000259" key="6">
    <source>
        <dbReference type="Pfam" id="PF04542"/>
    </source>
</evidence>
<dbReference type="PANTHER" id="PTHR43133:SF62">
    <property type="entry name" value="RNA POLYMERASE SIGMA FACTOR SIGZ"/>
    <property type="match status" value="1"/>
</dbReference>
<keyword evidence="4" id="KW-0804">Transcription</keyword>
<dbReference type="HOGENOM" id="CLU_047691_9_3_4"/>
<dbReference type="NCBIfam" id="TIGR02937">
    <property type="entry name" value="sigma70-ECF"/>
    <property type="match status" value="1"/>
</dbReference>
<dbReference type="EMBL" id="CP002581">
    <property type="protein sequence ID" value="AJK50620.1"/>
    <property type="molecule type" value="Genomic_DNA"/>
</dbReference>
<evidence type="ECO:0000256" key="3">
    <source>
        <dbReference type="ARBA" id="ARBA00023082"/>
    </source>
</evidence>
<organism evidence="8 9">
    <name type="scientific">Burkholderia plantarii</name>
    <dbReference type="NCBI Taxonomy" id="41899"/>
    <lineage>
        <taxon>Bacteria</taxon>
        <taxon>Pseudomonadati</taxon>
        <taxon>Pseudomonadota</taxon>
        <taxon>Betaproteobacteria</taxon>
        <taxon>Burkholderiales</taxon>
        <taxon>Burkholderiaceae</taxon>
        <taxon>Burkholderia</taxon>
    </lineage>
</organism>
<dbReference type="InterPro" id="IPR013249">
    <property type="entry name" value="RNA_pol_sigma70_r4_t2"/>
</dbReference>
<dbReference type="Gene3D" id="1.10.1740.10">
    <property type="match status" value="1"/>
</dbReference>
<dbReference type="GO" id="GO:0016987">
    <property type="term" value="F:sigma factor activity"/>
    <property type="evidence" value="ECO:0007669"/>
    <property type="project" value="UniProtKB-KW"/>
</dbReference>
<dbReference type="Pfam" id="PF04542">
    <property type="entry name" value="Sigma70_r2"/>
    <property type="match status" value="1"/>
</dbReference>
<comment type="similarity">
    <text evidence="1">Belongs to the sigma-70 factor family. ECF subfamily.</text>
</comment>
<feature type="domain" description="RNA polymerase sigma-70 region 2" evidence="6">
    <location>
        <begin position="65"/>
        <end position="131"/>
    </location>
</feature>
<dbReference type="PANTHER" id="PTHR43133">
    <property type="entry name" value="RNA POLYMERASE ECF-TYPE SIGMA FACTO"/>
    <property type="match status" value="1"/>
</dbReference>
<feature type="region of interest" description="Disordered" evidence="5">
    <location>
        <begin position="1"/>
        <end position="35"/>
    </location>
</feature>
<reference evidence="8 9" key="2">
    <citation type="journal article" date="2016" name="Appl. Microbiol. Biotechnol.">
        <title>Mutations improving production and secretion of extracellular lipase by Burkholderia glumae PG1.</title>
        <authorList>
            <person name="Knapp A."/>
            <person name="Voget S."/>
            <person name="Gao R."/>
            <person name="Zaburannyi N."/>
            <person name="Krysciak D."/>
            <person name="Breuer M."/>
            <person name="Hauer B."/>
            <person name="Streit W.R."/>
            <person name="Muller R."/>
            <person name="Daniel R."/>
            <person name="Jaeger K.E."/>
        </authorList>
    </citation>
    <scope>NUCLEOTIDE SEQUENCE [LARGE SCALE GENOMIC DNA]</scope>
    <source>
        <strain evidence="8 9">PG1</strain>
    </source>
</reference>
<keyword evidence="9" id="KW-1185">Reference proteome</keyword>
<feature type="compositionally biased region" description="Low complexity" evidence="5">
    <location>
        <begin position="1"/>
        <end position="10"/>
    </location>
</feature>
<feature type="domain" description="RNA polymerase sigma factor 70 region 4 type 2" evidence="7">
    <location>
        <begin position="161"/>
        <end position="214"/>
    </location>
</feature>
<dbReference type="GO" id="GO:0003677">
    <property type="term" value="F:DNA binding"/>
    <property type="evidence" value="ECO:0007669"/>
    <property type="project" value="InterPro"/>
</dbReference>
<evidence type="ECO:0000256" key="1">
    <source>
        <dbReference type="ARBA" id="ARBA00010641"/>
    </source>
</evidence>
<dbReference type="Pfam" id="PF08281">
    <property type="entry name" value="Sigma70_r4_2"/>
    <property type="match status" value="1"/>
</dbReference>
<dbReference type="InterPro" id="IPR014284">
    <property type="entry name" value="RNA_pol_sigma-70_dom"/>
</dbReference>
<dbReference type="InterPro" id="IPR039425">
    <property type="entry name" value="RNA_pol_sigma-70-like"/>
</dbReference>
<evidence type="ECO:0000256" key="5">
    <source>
        <dbReference type="SAM" id="MobiDB-lite"/>
    </source>
</evidence>
<dbReference type="CDD" id="cd06171">
    <property type="entry name" value="Sigma70_r4"/>
    <property type="match status" value="1"/>
</dbReference>
<name>A0A0B6SBF0_BURPL</name>
<dbReference type="SUPFAM" id="SSF88659">
    <property type="entry name" value="Sigma3 and sigma4 domains of RNA polymerase sigma factors"/>
    <property type="match status" value="1"/>
</dbReference>
<keyword evidence="2" id="KW-0805">Transcription regulation</keyword>
<evidence type="ECO:0000313" key="8">
    <source>
        <dbReference type="EMBL" id="AJK50620.1"/>
    </source>
</evidence>
<dbReference type="KEGG" id="bgp:BGL_2c25660"/>
<dbReference type="Proteomes" id="UP000031838">
    <property type="component" value="Chromosome 2"/>
</dbReference>
<evidence type="ECO:0000256" key="2">
    <source>
        <dbReference type="ARBA" id="ARBA00023015"/>
    </source>
</evidence>
<feature type="region of interest" description="Disordered" evidence="5">
    <location>
        <begin position="133"/>
        <end position="158"/>
    </location>
</feature>
<protein>
    <submittedName>
        <fullName evidence="8">Putative RNA polymerase sigma-70 factor, ECF subfamily</fullName>
    </submittedName>
</protein>
<dbReference type="GO" id="GO:0006352">
    <property type="term" value="P:DNA-templated transcription initiation"/>
    <property type="evidence" value="ECO:0007669"/>
    <property type="project" value="InterPro"/>
</dbReference>
<dbReference type="InterPro" id="IPR007627">
    <property type="entry name" value="RNA_pol_sigma70_r2"/>
</dbReference>
<dbReference type="Gene3D" id="1.10.10.10">
    <property type="entry name" value="Winged helix-like DNA-binding domain superfamily/Winged helix DNA-binding domain"/>
    <property type="match status" value="1"/>
</dbReference>